<evidence type="ECO:0000256" key="2">
    <source>
        <dbReference type="ARBA" id="ARBA00023125"/>
    </source>
</evidence>
<dbReference type="STRING" id="1042163.BRLA_c008620"/>
<keyword evidence="6" id="KW-1185">Reference proteome</keyword>
<dbReference type="GO" id="GO:0003677">
    <property type="term" value="F:DNA binding"/>
    <property type="evidence" value="ECO:0007669"/>
    <property type="project" value="UniProtKB-KW"/>
</dbReference>
<feature type="domain" description="HTH deoR-type" evidence="4">
    <location>
        <begin position="3"/>
        <end position="58"/>
    </location>
</feature>
<dbReference type="InterPro" id="IPR050313">
    <property type="entry name" value="Carb_Metab_HTH_regulators"/>
</dbReference>
<dbReference type="Gene3D" id="1.10.10.10">
    <property type="entry name" value="Winged helix-like DNA-binding domain superfamily/Winged helix DNA-binding domain"/>
    <property type="match status" value="1"/>
</dbReference>
<evidence type="ECO:0000256" key="3">
    <source>
        <dbReference type="ARBA" id="ARBA00023163"/>
    </source>
</evidence>
<keyword evidence="3" id="KW-0804">Transcription</keyword>
<reference evidence="5 6" key="1">
    <citation type="journal article" date="2011" name="J. Bacteriol.">
        <title>Genome sequence of Brevibacillus laterosporus LMG 15441, a pathogen of invertebrates.</title>
        <authorList>
            <person name="Djukic M."/>
            <person name="Poehlein A."/>
            <person name="Thurmer A."/>
            <person name="Daniel R."/>
        </authorList>
    </citation>
    <scope>NUCLEOTIDE SEQUENCE [LARGE SCALE GENOMIC DNA]</scope>
    <source>
        <strain evidence="5 6">LMG 15441</strain>
    </source>
</reference>
<protein>
    <submittedName>
        <fullName evidence="5">Lactose phosphotransferase system repressor</fullName>
    </submittedName>
</protein>
<dbReference type="EMBL" id="CP007806">
    <property type="protein sequence ID" value="AIG25203.1"/>
    <property type="molecule type" value="Genomic_DNA"/>
</dbReference>
<sequence length="251" mass="28014">MLTPERHQLILALLKEKEVVTVHELVNTTNASESTIRRDLSELEEKRYLKRVHGGASILHRKLEEPTVLEKVKKSEQEKVAIAAYAASLIKDKDSIYVDAGTTTEQMIHHITAKQIVIVTNGLNIALTARQYDCKIILIGGELKAGTMAVIGRGAATGMGQYRFDKCFLGMNAFDLTHGFTTPDPEEAYIKQLALSYSDEKYVLCDSQKYGEVTFAKVADISEAMIITDDRINPTEAEKVRKLTRCKVVKL</sequence>
<dbReference type="PANTHER" id="PTHR30363">
    <property type="entry name" value="HTH-TYPE TRANSCRIPTIONAL REGULATOR SRLR-RELATED"/>
    <property type="match status" value="1"/>
</dbReference>
<dbReference type="InterPro" id="IPR036390">
    <property type="entry name" value="WH_DNA-bd_sf"/>
</dbReference>
<dbReference type="InterPro" id="IPR014036">
    <property type="entry name" value="DeoR-like_C"/>
</dbReference>
<dbReference type="PROSITE" id="PS51000">
    <property type="entry name" value="HTH_DEOR_2"/>
    <property type="match status" value="1"/>
</dbReference>
<dbReference type="Pfam" id="PF00455">
    <property type="entry name" value="DeoRC"/>
    <property type="match status" value="1"/>
</dbReference>
<dbReference type="KEGG" id="blr:BRLA_c008620"/>
<dbReference type="InterPro" id="IPR036388">
    <property type="entry name" value="WH-like_DNA-bd_sf"/>
</dbReference>
<dbReference type="Gene3D" id="3.40.50.1360">
    <property type="match status" value="1"/>
</dbReference>
<dbReference type="GO" id="GO:0003700">
    <property type="term" value="F:DNA-binding transcription factor activity"/>
    <property type="evidence" value="ECO:0007669"/>
    <property type="project" value="InterPro"/>
</dbReference>
<dbReference type="InterPro" id="IPR018356">
    <property type="entry name" value="Tscrpt_reg_HTH_DeoR_CS"/>
</dbReference>
<dbReference type="AlphaFoldDB" id="A0A075R1V6"/>
<dbReference type="SMART" id="SM01134">
    <property type="entry name" value="DeoRC"/>
    <property type="match status" value="1"/>
</dbReference>
<evidence type="ECO:0000259" key="4">
    <source>
        <dbReference type="PROSITE" id="PS51000"/>
    </source>
</evidence>
<dbReference type="InterPro" id="IPR037171">
    <property type="entry name" value="NagB/RpiA_transferase-like"/>
</dbReference>
<evidence type="ECO:0000256" key="1">
    <source>
        <dbReference type="ARBA" id="ARBA00023015"/>
    </source>
</evidence>
<dbReference type="SUPFAM" id="SSF46785">
    <property type="entry name" value="Winged helix' DNA-binding domain"/>
    <property type="match status" value="1"/>
</dbReference>
<gene>
    <name evidence="5" type="primary">lacR</name>
    <name evidence="5" type="ORF">BRLA_c008620</name>
</gene>
<dbReference type="Proteomes" id="UP000005850">
    <property type="component" value="Chromosome"/>
</dbReference>
<dbReference type="InterPro" id="IPR001034">
    <property type="entry name" value="DeoR_HTH"/>
</dbReference>
<dbReference type="SMART" id="SM00420">
    <property type="entry name" value="HTH_DEOR"/>
    <property type="match status" value="1"/>
</dbReference>
<accession>A0A075R1V6</accession>
<organism evidence="5 6">
    <name type="scientific">Brevibacillus laterosporus LMG 15441</name>
    <dbReference type="NCBI Taxonomy" id="1042163"/>
    <lineage>
        <taxon>Bacteria</taxon>
        <taxon>Bacillati</taxon>
        <taxon>Bacillota</taxon>
        <taxon>Bacilli</taxon>
        <taxon>Bacillales</taxon>
        <taxon>Paenibacillaceae</taxon>
        <taxon>Brevibacillus</taxon>
    </lineage>
</organism>
<dbReference type="eggNOG" id="COG1349">
    <property type="taxonomic scope" value="Bacteria"/>
</dbReference>
<dbReference type="PANTHER" id="PTHR30363:SF56">
    <property type="entry name" value="TRANSCRIPTIONAL REGULATOR, DEOR FAMILY"/>
    <property type="match status" value="1"/>
</dbReference>
<keyword evidence="1" id="KW-0805">Transcription regulation</keyword>
<dbReference type="RefSeq" id="WP_003335293.1">
    <property type="nucleotide sequence ID" value="NZ_CP007806.1"/>
</dbReference>
<dbReference type="PROSITE" id="PS00894">
    <property type="entry name" value="HTH_DEOR_1"/>
    <property type="match status" value="1"/>
</dbReference>
<evidence type="ECO:0000313" key="6">
    <source>
        <dbReference type="Proteomes" id="UP000005850"/>
    </source>
</evidence>
<keyword evidence="2" id="KW-0238">DNA-binding</keyword>
<dbReference type="PRINTS" id="PR00037">
    <property type="entry name" value="HTHLACR"/>
</dbReference>
<keyword evidence="5" id="KW-0808">Transferase</keyword>
<evidence type="ECO:0000313" key="5">
    <source>
        <dbReference type="EMBL" id="AIG25203.1"/>
    </source>
</evidence>
<dbReference type="SUPFAM" id="SSF100950">
    <property type="entry name" value="NagB/RpiA/CoA transferase-like"/>
    <property type="match status" value="1"/>
</dbReference>
<name>A0A075R1V6_BRELA</name>
<dbReference type="Pfam" id="PF08220">
    <property type="entry name" value="HTH_DeoR"/>
    <property type="match status" value="1"/>
</dbReference>
<proteinExistence type="predicted"/>
<dbReference type="GO" id="GO:0016740">
    <property type="term" value="F:transferase activity"/>
    <property type="evidence" value="ECO:0007669"/>
    <property type="project" value="UniProtKB-KW"/>
</dbReference>
<dbReference type="HOGENOM" id="CLU_060699_1_3_9"/>